<sequence length="146" mass="16304">MDLAEHRFRTFPGFHETLDIGAKLVRPEQPVIACVGDGDLMLQLGDLETLSRERLGVVVVVFNNFRLGSQRKRVEAYGPVMGVDHGNPDFAKLAELFGCRGYRVDEPGQFRDALTDAVSTREPCIIDVIIDPDARPPRVQVSREAR</sequence>
<keyword evidence="3" id="KW-1185">Reference proteome</keyword>
<protein>
    <recommendedName>
        <fullName evidence="1">Thiamine pyrophosphate enzyme TPP-binding domain-containing protein</fullName>
    </recommendedName>
</protein>
<dbReference type="InterPro" id="IPR047211">
    <property type="entry name" value="POXB-like"/>
</dbReference>
<dbReference type="PANTHER" id="PTHR42981">
    <property type="entry name" value="PYRUVATE DEHYDROGENASE [UBIQUINONE]"/>
    <property type="match status" value="1"/>
</dbReference>
<feature type="domain" description="Thiamine pyrophosphate enzyme TPP-binding" evidence="1">
    <location>
        <begin position="20"/>
        <end position="128"/>
    </location>
</feature>
<gene>
    <name evidence="2" type="ORF">ETSY1_26840</name>
</gene>
<dbReference type="InterPro" id="IPR029061">
    <property type="entry name" value="THDP-binding"/>
</dbReference>
<dbReference type="PANTHER" id="PTHR42981:SF2">
    <property type="entry name" value="PYRUVATE DEHYDROGENASE [UBIQUINONE]"/>
    <property type="match status" value="1"/>
</dbReference>
<evidence type="ECO:0000313" key="3">
    <source>
        <dbReference type="Proteomes" id="UP000019141"/>
    </source>
</evidence>
<evidence type="ECO:0000259" key="1">
    <source>
        <dbReference type="Pfam" id="PF02775"/>
    </source>
</evidence>
<organism evidence="2 3">
    <name type="scientific">Entotheonella factor</name>
    <dbReference type="NCBI Taxonomy" id="1429438"/>
    <lineage>
        <taxon>Bacteria</taxon>
        <taxon>Pseudomonadati</taxon>
        <taxon>Nitrospinota/Tectimicrobiota group</taxon>
        <taxon>Candidatus Tectimicrobiota</taxon>
        <taxon>Candidatus Entotheonellia</taxon>
        <taxon>Candidatus Entotheonellales</taxon>
        <taxon>Candidatus Entotheonellaceae</taxon>
        <taxon>Candidatus Entotheonella</taxon>
    </lineage>
</organism>
<dbReference type="Pfam" id="PF02775">
    <property type="entry name" value="TPP_enzyme_C"/>
    <property type="match status" value="1"/>
</dbReference>
<proteinExistence type="predicted"/>
<dbReference type="Gene3D" id="3.40.50.970">
    <property type="match status" value="1"/>
</dbReference>
<comment type="caution">
    <text evidence="2">The sequence shown here is derived from an EMBL/GenBank/DDBJ whole genome shotgun (WGS) entry which is preliminary data.</text>
</comment>
<dbReference type="Proteomes" id="UP000019141">
    <property type="component" value="Unassembled WGS sequence"/>
</dbReference>
<reference evidence="2 3" key="1">
    <citation type="journal article" date="2014" name="Nature">
        <title>An environmental bacterial taxon with a large and distinct metabolic repertoire.</title>
        <authorList>
            <person name="Wilson M.C."/>
            <person name="Mori T."/>
            <person name="Ruckert C."/>
            <person name="Uria A.R."/>
            <person name="Helf M.J."/>
            <person name="Takada K."/>
            <person name="Gernert C."/>
            <person name="Steffens U.A."/>
            <person name="Heycke N."/>
            <person name="Schmitt S."/>
            <person name="Rinke C."/>
            <person name="Helfrich E.J."/>
            <person name="Brachmann A.O."/>
            <person name="Gurgui C."/>
            <person name="Wakimoto T."/>
            <person name="Kracht M."/>
            <person name="Crusemann M."/>
            <person name="Hentschel U."/>
            <person name="Abe I."/>
            <person name="Matsunaga S."/>
            <person name="Kalinowski J."/>
            <person name="Takeyama H."/>
            <person name="Piel J."/>
        </authorList>
    </citation>
    <scope>NUCLEOTIDE SEQUENCE [LARGE SCALE GENOMIC DNA]</scope>
    <source>
        <strain evidence="3">TSY1</strain>
    </source>
</reference>
<dbReference type="GO" id="GO:0030976">
    <property type="term" value="F:thiamine pyrophosphate binding"/>
    <property type="evidence" value="ECO:0007669"/>
    <property type="project" value="InterPro"/>
</dbReference>
<dbReference type="GO" id="GO:0044281">
    <property type="term" value="P:small molecule metabolic process"/>
    <property type="evidence" value="ECO:0007669"/>
    <property type="project" value="UniProtKB-ARBA"/>
</dbReference>
<dbReference type="AlphaFoldDB" id="W4LEH9"/>
<dbReference type="EMBL" id="AZHW01000794">
    <property type="protein sequence ID" value="ETW96382.1"/>
    <property type="molecule type" value="Genomic_DNA"/>
</dbReference>
<name>W4LEH9_ENTF1</name>
<dbReference type="GO" id="GO:0003824">
    <property type="term" value="F:catalytic activity"/>
    <property type="evidence" value="ECO:0007669"/>
    <property type="project" value="InterPro"/>
</dbReference>
<dbReference type="SUPFAM" id="SSF52518">
    <property type="entry name" value="Thiamin diphosphate-binding fold (THDP-binding)"/>
    <property type="match status" value="1"/>
</dbReference>
<evidence type="ECO:0000313" key="2">
    <source>
        <dbReference type="EMBL" id="ETW96382.1"/>
    </source>
</evidence>
<accession>W4LEH9</accession>
<dbReference type="HOGENOM" id="CLU_1773974_0_0_7"/>
<dbReference type="InterPro" id="IPR011766">
    <property type="entry name" value="TPP_enzyme_TPP-bd"/>
</dbReference>